<dbReference type="Proteomes" id="UP000014387">
    <property type="component" value="Unassembled WGS sequence"/>
</dbReference>
<evidence type="ECO:0000259" key="3">
    <source>
        <dbReference type="Pfam" id="PF20446"/>
    </source>
</evidence>
<dbReference type="PANTHER" id="PTHR38149:SF1">
    <property type="entry name" value="ATPASE"/>
    <property type="match status" value="1"/>
</dbReference>
<name>A0A9W5RFL1_9ACTO</name>
<evidence type="ECO:0000313" key="5">
    <source>
        <dbReference type="EMBL" id="EPD31381.1"/>
    </source>
</evidence>
<dbReference type="InterPro" id="IPR046833">
    <property type="entry name" value="ABC_N"/>
</dbReference>
<reference evidence="5 6" key="1">
    <citation type="submission" date="2013-05" db="EMBL/GenBank/DDBJ databases">
        <title>The Genome Sequence of Actinomyces europaeus ACS-120-V-COL10B.</title>
        <authorList>
            <consortium name="The Broad Institute Genomics Platform"/>
            <person name="Earl A."/>
            <person name="Ward D."/>
            <person name="Feldgarden M."/>
            <person name="Gevers D."/>
            <person name="Saerens B."/>
            <person name="Vaneechoutte M."/>
            <person name="Walker B."/>
            <person name="Young S."/>
            <person name="Zeng Q."/>
            <person name="Gargeya S."/>
            <person name="Fitzgerald M."/>
            <person name="Haas B."/>
            <person name="Abouelleil A."/>
            <person name="Allen A.W."/>
            <person name="Alvarado L."/>
            <person name="Arachchi H.M."/>
            <person name="Berlin A.M."/>
            <person name="Chapman S.B."/>
            <person name="Gainer-Dewar J."/>
            <person name="Goldberg J."/>
            <person name="Griggs A."/>
            <person name="Gujja S."/>
            <person name="Hansen M."/>
            <person name="Howarth C."/>
            <person name="Imamovic A."/>
            <person name="Ireland A."/>
            <person name="Larimer J."/>
            <person name="McCowan C."/>
            <person name="Murphy C."/>
            <person name="Pearson M."/>
            <person name="Poon T.W."/>
            <person name="Priest M."/>
            <person name="Roberts A."/>
            <person name="Saif S."/>
            <person name="Shea T."/>
            <person name="Sisk P."/>
            <person name="Sykes S."/>
            <person name="Wortman J."/>
            <person name="Nusbaum C."/>
            <person name="Birren B."/>
        </authorList>
    </citation>
    <scope>NUCLEOTIDE SEQUENCE [LARGE SCALE GENOMIC DNA]</scope>
    <source>
        <strain evidence="5 6">ACS-120-V-Col10b</strain>
    </source>
</reference>
<evidence type="ECO:0008006" key="7">
    <source>
        <dbReference type="Google" id="ProtNLM"/>
    </source>
</evidence>
<feature type="compositionally biased region" description="Low complexity" evidence="1">
    <location>
        <begin position="1"/>
        <end position="10"/>
    </location>
</feature>
<sequence>MANFYDRGNQYRGGRGGGFRDNRGAGGFRGERGGSSGRREFERKSGSDQDLIDRFHDIDGRNYGQYKSVVGDYDYGDFTLHIDRVQSDPYAPPSQLRATASPVKMGIPDDLLDTREKRVAVADFLAREFAKNSAKTPEIRIARCGQEILERSYASVDKSTVEVRFQCQFPARGRTIMGRSMARLADVDIPYTVMDTFDFVSEDAAQHLANLRRHVEAYVDYQALQAALVDNGWIGFVANESVLARRSGISDYPMDEAVRFTAPESLEQTVTLPHAGEVKGMALQPGITVIVGGGYHGKSTLLNALQRGVYAHVPGDGRELVAVVPSAVKVRAEDGRAVTSVDVSTFINDLPGGADTSAFSTENASGSTSQAASIVEAVEVGCPVLLVDEDTSATNLMIRDERMRALVADEKEPITPFVDRISGLARAGVSTVLVMGGSGDYLDVADLVLMMDSYVAHDVTQKAREVVAAQPRERMDVEDFPAVKQRVMLPLKAHGGKAKTKSKGLDSISLDRQDIDVSNVEQIVDEGQTEAIAWAIRALTDGERATAFNGETTLADALGALDEIIEQHGLDGLGGPEKSAFMVRPRMVDLVAALNRYRSIRVA</sequence>
<feature type="region of interest" description="Disordered" evidence="1">
    <location>
        <begin position="1"/>
        <end position="48"/>
    </location>
</feature>
<dbReference type="SUPFAM" id="SSF52540">
    <property type="entry name" value="P-loop containing nucleoside triphosphate hydrolases"/>
    <property type="match status" value="1"/>
</dbReference>
<keyword evidence="6" id="KW-1185">Reference proteome</keyword>
<evidence type="ECO:0000313" key="6">
    <source>
        <dbReference type="Proteomes" id="UP000014387"/>
    </source>
</evidence>
<evidence type="ECO:0000259" key="4">
    <source>
        <dbReference type="Pfam" id="PF21117"/>
    </source>
</evidence>
<feature type="domain" description="MRB1590-like C-terminal" evidence="4">
    <location>
        <begin position="499"/>
        <end position="602"/>
    </location>
</feature>
<dbReference type="Pfam" id="PF09818">
    <property type="entry name" value="ABC_ATPase"/>
    <property type="match status" value="1"/>
</dbReference>
<dbReference type="PANTHER" id="PTHR38149">
    <property type="entry name" value="ATPASE"/>
    <property type="match status" value="1"/>
</dbReference>
<dbReference type="InterPro" id="IPR049069">
    <property type="entry name" value="MRB1590-like_C"/>
</dbReference>
<evidence type="ECO:0000259" key="2">
    <source>
        <dbReference type="Pfam" id="PF09818"/>
    </source>
</evidence>
<proteinExistence type="predicted"/>
<feature type="domain" description="ATPase of the ABC class N-terminal" evidence="3">
    <location>
        <begin position="49"/>
        <end position="183"/>
    </location>
</feature>
<dbReference type="EMBL" id="AGWN01000001">
    <property type="protein sequence ID" value="EPD31381.1"/>
    <property type="molecule type" value="Genomic_DNA"/>
</dbReference>
<dbReference type="Pfam" id="PF21117">
    <property type="entry name" value="MRB1590_C"/>
    <property type="match status" value="1"/>
</dbReference>
<dbReference type="AlphaFoldDB" id="A0A9W5RFL1"/>
<accession>A0A9W5RFL1</accession>
<gene>
    <name evidence="5" type="ORF">HMPREF9238_01152</name>
</gene>
<dbReference type="InterPro" id="IPR027417">
    <property type="entry name" value="P-loop_NTPase"/>
</dbReference>
<feature type="compositionally biased region" description="Basic and acidic residues" evidence="1">
    <location>
        <begin position="18"/>
        <end position="48"/>
    </location>
</feature>
<dbReference type="Pfam" id="PF20446">
    <property type="entry name" value="ABC_N"/>
    <property type="match status" value="1"/>
</dbReference>
<dbReference type="RefSeq" id="WP_016444492.1">
    <property type="nucleotide sequence ID" value="NZ_KE150266.1"/>
</dbReference>
<protein>
    <recommendedName>
        <fullName evidence="7">Isopentenyl-diphosphate delta-isomerase</fullName>
    </recommendedName>
</protein>
<evidence type="ECO:0000256" key="1">
    <source>
        <dbReference type="SAM" id="MobiDB-lite"/>
    </source>
</evidence>
<organism evidence="5 6">
    <name type="scientific">Gleimia europaea ACS-120-V-Col10b</name>
    <dbReference type="NCBI Taxonomy" id="883069"/>
    <lineage>
        <taxon>Bacteria</taxon>
        <taxon>Bacillati</taxon>
        <taxon>Actinomycetota</taxon>
        <taxon>Actinomycetes</taxon>
        <taxon>Actinomycetales</taxon>
        <taxon>Actinomycetaceae</taxon>
        <taxon>Gleimia</taxon>
    </lineage>
</organism>
<dbReference type="InterPro" id="IPR019195">
    <property type="entry name" value="ABC_ATPase_put"/>
</dbReference>
<feature type="domain" description="ATPase of the ABC class C-terminal" evidence="2">
    <location>
        <begin position="210"/>
        <end position="478"/>
    </location>
</feature>
<dbReference type="OrthoDB" id="9809999at2"/>
<comment type="caution">
    <text evidence="5">The sequence shown here is derived from an EMBL/GenBank/DDBJ whole genome shotgun (WGS) entry which is preliminary data.</text>
</comment>
<dbReference type="InterPro" id="IPR046834">
    <property type="entry name" value="ABC_ATPase_C"/>
</dbReference>